<name>A0AAD7DNN3_MYCRO</name>
<reference evidence="1" key="1">
    <citation type="submission" date="2023-03" db="EMBL/GenBank/DDBJ databases">
        <title>Massive genome expansion in bonnet fungi (Mycena s.s.) driven by repeated elements and novel gene families across ecological guilds.</title>
        <authorList>
            <consortium name="Lawrence Berkeley National Laboratory"/>
            <person name="Harder C.B."/>
            <person name="Miyauchi S."/>
            <person name="Viragh M."/>
            <person name="Kuo A."/>
            <person name="Thoen E."/>
            <person name="Andreopoulos B."/>
            <person name="Lu D."/>
            <person name="Skrede I."/>
            <person name="Drula E."/>
            <person name="Henrissat B."/>
            <person name="Morin E."/>
            <person name="Kohler A."/>
            <person name="Barry K."/>
            <person name="LaButti K."/>
            <person name="Morin E."/>
            <person name="Salamov A."/>
            <person name="Lipzen A."/>
            <person name="Mereny Z."/>
            <person name="Hegedus B."/>
            <person name="Baldrian P."/>
            <person name="Stursova M."/>
            <person name="Weitz H."/>
            <person name="Taylor A."/>
            <person name="Grigoriev I.V."/>
            <person name="Nagy L.G."/>
            <person name="Martin F."/>
            <person name="Kauserud H."/>
        </authorList>
    </citation>
    <scope>NUCLEOTIDE SEQUENCE</scope>
    <source>
        <strain evidence="1">CBHHK067</strain>
    </source>
</reference>
<evidence type="ECO:0000313" key="1">
    <source>
        <dbReference type="EMBL" id="KAJ7694543.1"/>
    </source>
</evidence>
<keyword evidence="2" id="KW-1185">Reference proteome</keyword>
<dbReference type="AlphaFoldDB" id="A0AAD7DNN3"/>
<comment type="caution">
    <text evidence="1">The sequence shown here is derived from an EMBL/GenBank/DDBJ whole genome shotgun (WGS) entry which is preliminary data.</text>
</comment>
<dbReference type="EMBL" id="JARKIE010000041">
    <property type="protein sequence ID" value="KAJ7694543.1"/>
    <property type="molecule type" value="Genomic_DNA"/>
</dbReference>
<accession>A0AAD7DNN3</accession>
<gene>
    <name evidence="1" type="ORF">B0H17DRAFT_1131851</name>
</gene>
<protein>
    <submittedName>
        <fullName evidence="1">Uncharacterized protein</fullName>
    </submittedName>
</protein>
<sequence>MYQDVNIIKKKSSQSVRGDLDGDRLYQFAVVNGGWISMKLLSTSSIETAHAAENLKYAWCGGQALPQGWSRGTRLSPIKFPRVSGGLDWYEAWVQCKAGLRSSMSSITIEQEIEDSCDIELMWKIILVLGSLHNGPPFQFGVGITFVTISGEVYCLVYG</sequence>
<dbReference type="Proteomes" id="UP001221757">
    <property type="component" value="Unassembled WGS sequence"/>
</dbReference>
<organism evidence="1 2">
    <name type="scientific">Mycena rosella</name>
    <name type="common">Pink bonnet</name>
    <name type="synonym">Agaricus rosellus</name>
    <dbReference type="NCBI Taxonomy" id="1033263"/>
    <lineage>
        <taxon>Eukaryota</taxon>
        <taxon>Fungi</taxon>
        <taxon>Dikarya</taxon>
        <taxon>Basidiomycota</taxon>
        <taxon>Agaricomycotina</taxon>
        <taxon>Agaricomycetes</taxon>
        <taxon>Agaricomycetidae</taxon>
        <taxon>Agaricales</taxon>
        <taxon>Marasmiineae</taxon>
        <taxon>Mycenaceae</taxon>
        <taxon>Mycena</taxon>
    </lineage>
</organism>
<proteinExistence type="predicted"/>
<evidence type="ECO:0000313" key="2">
    <source>
        <dbReference type="Proteomes" id="UP001221757"/>
    </source>
</evidence>